<protein>
    <submittedName>
        <fullName evidence="1">Uncharacterized protein</fullName>
    </submittedName>
</protein>
<accession>A0A8J2K2H7</accession>
<evidence type="ECO:0000313" key="1">
    <source>
        <dbReference type="EMBL" id="CAG7726511.1"/>
    </source>
</evidence>
<organism evidence="1 2">
    <name type="scientific">Allacma fusca</name>
    <dbReference type="NCBI Taxonomy" id="39272"/>
    <lineage>
        <taxon>Eukaryota</taxon>
        <taxon>Metazoa</taxon>
        <taxon>Ecdysozoa</taxon>
        <taxon>Arthropoda</taxon>
        <taxon>Hexapoda</taxon>
        <taxon>Collembola</taxon>
        <taxon>Symphypleona</taxon>
        <taxon>Sminthuridae</taxon>
        <taxon>Allacma</taxon>
    </lineage>
</organism>
<feature type="non-terminal residue" evidence="1">
    <location>
        <position position="1"/>
    </location>
</feature>
<dbReference type="EMBL" id="CAJVCH010136457">
    <property type="protein sequence ID" value="CAG7726511.1"/>
    <property type="molecule type" value="Genomic_DNA"/>
</dbReference>
<reference evidence="1" key="1">
    <citation type="submission" date="2021-06" db="EMBL/GenBank/DDBJ databases">
        <authorList>
            <person name="Hodson N. C."/>
            <person name="Mongue J. A."/>
            <person name="Jaron S. K."/>
        </authorList>
    </citation>
    <scope>NUCLEOTIDE SEQUENCE</scope>
</reference>
<dbReference type="OrthoDB" id="197839at2759"/>
<dbReference type="AlphaFoldDB" id="A0A8J2K2H7"/>
<sequence length="81" mass="9878">GERNRCKQVDRIHQEQDFPMPLQRLKEDEICEAASRKQLHQCSPQIRELEKQIRRGYYAKTLYAQRLEQESFKLEEKVVRF</sequence>
<keyword evidence="2" id="KW-1185">Reference proteome</keyword>
<name>A0A8J2K2H7_9HEXA</name>
<gene>
    <name evidence="1" type="ORF">AFUS01_LOCUS15421</name>
</gene>
<comment type="caution">
    <text evidence="1">The sequence shown here is derived from an EMBL/GenBank/DDBJ whole genome shotgun (WGS) entry which is preliminary data.</text>
</comment>
<evidence type="ECO:0000313" key="2">
    <source>
        <dbReference type="Proteomes" id="UP000708208"/>
    </source>
</evidence>
<dbReference type="Proteomes" id="UP000708208">
    <property type="component" value="Unassembled WGS sequence"/>
</dbReference>
<proteinExistence type="predicted"/>